<name>A0ABZ0IM31_9BACT</name>
<protein>
    <submittedName>
        <fullName evidence="2">Uncharacterized protein</fullName>
    </submittedName>
</protein>
<keyword evidence="1" id="KW-0732">Signal</keyword>
<gene>
    <name evidence="2" type="ORF">RT717_22050</name>
</gene>
<keyword evidence="3" id="KW-1185">Reference proteome</keyword>
<evidence type="ECO:0000313" key="3">
    <source>
        <dbReference type="Proteomes" id="UP001302349"/>
    </source>
</evidence>
<proteinExistence type="predicted"/>
<dbReference type="Proteomes" id="UP001302349">
    <property type="component" value="Chromosome"/>
</dbReference>
<feature type="signal peptide" evidence="1">
    <location>
        <begin position="1"/>
        <end position="21"/>
    </location>
</feature>
<sequence length="777" mass="90198">MRIQIAWLCLLFLAFCVPSKGQISNYSYTTQVELLAKKQGKWEKRLLRHRLRLTTTPDGKTELKAHPVSNIKNLRFAFILDKNGVKQKVNKKQVIQTILSQQATLPLATTLSMDEETTGKTQQKYSDDLLNFTMGKRPSRWVYSQWITLAQWEGAATPSEISVLVKRPFRKVARLTLEELRTISLPYLPTLSNVECVPIDRFFELRKLKGYGIDKITYQPYTGHDQDILKRRQRIYFPKNKYEPESVSIDSLRKYLNDNDLSILKADFYGYSSLEGDSLLNRNLQEKRASFLYKLLNEMSSDPVEADSIGFDDGYEALVALAKKNSIKWIQAMPKAQLKDTLQKDTLLLARLEPLLQQSRKAELQLVLAKGLNKEERIDKAFRVLNQTAYRVVATRSGHIGTVDQQRVSGILHYLFRIYVGDEITSDELVYAVNAAPNAPFVRVLFMYMLIEQFERKRPIQVDSLVWHNKLAEFDRDRLFEAANEDIISLLYSKTIAANTKTMLNGMAVDLQYYTFKYIMNGSLSPSVLCRFSYPNTPGFYALKLNHYAFLQQLPPNLAAGVSCYSGREYEYSYKGASHRFRSTDVEGLAERLEQSARTYQSAFENGNLEPPSFYKGSYSDYYFFLKVLFINEDETMLRLVNQSDQMIEFDLYHFIDYQVESFDPVRNFWLDEDISIQKMQELVRRLARDPGRLCPVLIENISLSFYLKSLYYLNNYYDPTNPHHMALARDALSYISSYYRNKKAFMTAELQDLIQRQINFFHLMPGTKDISEYAID</sequence>
<feature type="chain" id="PRO_5047117092" evidence="1">
    <location>
        <begin position="22"/>
        <end position="777"/>
    </location>
</feature>
<accession>A0ABZ0IM31</accession>
<reference evidence="2 3" key="1">
    <citation type="journal article" date="2023" name="Microbiol. Resour. Announc.">
        <title>Complete Genome Sequence of Imperialibacter roseus strain P4T.</title>
        <authorList>
            <person name="Tizabi D.R."/>
            <person name="Bachvaroff T."/>
            <person name="Hill R.T."/>
        </authorList>
    </citation>
    <scope>NUCLEOTIDE SEQUENCE [LARGE SCALE GENOMIC DNA]</scope>
    <source>
        <strain evidence="2 3">P4T</strain>
    </source>
</reference>
<dbReference type="RefSeq" id="WP_317488516.1">
    <property type="nucleotide sequence ID" value="NZ_CP136051.1"/>
</dbReference>
<dbReference type="EMBL" id="CP136051">
    <property type="protein sequence ID" value="WOK05761.1"/>
    <property type="molecule type" value="Genomic_DNA"/>
</dbReference>
<evidence type="ECO:0000313" key="2">
    <source>
        <dbReference type="EMBL" id="WOK05761.1"/>
    </source>
</evidence>
<evidence type="ECO:0000256" key="1">
    <source>
        <dbReference type="SAM" id="SignalP"/>
    </source>
</evidence>
<organism evidence="2 3">
    <name type="scientific">Imperialibacter roseus</name>
    <dbReference type="NCBI Taxonomy" id="1324217"/>
    <lineage>
        <taxon>Bacteria</taxon>
        <taxon>Pseudomonadati</taxon>
        <taxon>Bacteroidota</taxon>
        <taxon>Cytophagia</taxon>
        <taxon>Cytophagales</taxon>
        <taxon>Flammeovirgaceae</taxon>
        <taxon>Imperialibacter</taxon>
    </lineage>
</organism>